<organism evidence="2 3">
    <name type="scientific">Litomosoides sigmodontis</name>
    <name type="common">Filarial nematode worm</name>
    <dbReference type="NCBI Taxonomy" id="42156"/>
    <lineage>
        <taxon>Eukaryota</taxon>
        <taxon>Metazoa</taxon>
        <taxon>Ecdysozoa</taxon>
        <taxon>Nematoda</taxon>
        <taxon>Chromadorea</taxon>
        <taxon>Rhabditida</taxon>
        <taxon>Spirurina</taxon>
        <taxon>Spiruromorpha</taxon>
        <taxon>Filarioidea</taxon>
        <taxon>Onchocercidae</taxon>
        <taxon>Litomosoides</taxon>
    </lineage>
</organism>
<evidence type="ECO:0000313" key="2">
    <source>
        <dbReference type="EMBL" id="VDK75124.1"/>
    </source>
</evidence>
<protein>
    <submittedName>
        <fullName evidence="2">Uncharacterized protein</fullName>
    </submittedName>
</protein>
<dbReference type="AlphaFoldDB" id="A0A3P6U9X9"/>
<accession>A0A3P6U9X9</accession>
<evidence type="ECO:0000256" key="1">
    <source>
        <dbReference type="SAM" id="MobiDB-lite"/>
    </source>
</evidence>
<dbReference type="OMA" id="ITEYLMI"/>
<keyword evidence="3" id="KW-1185">Reference proteome</keyword>
<gene>
    <name evidence="2" type="ORF">NLS_LOCUS2760</name>
</gene>
<sequence length="115" mass="12586">MANAYDTNDKFMVTMSADTLQAVCNRMEDDDPEADDDKPVSFAVWNSQVAPFTSDLLDDALHSAEVVNISTPSASQSGMSEYLMIMPSNRRRAHTFSGKRLSSSSASSSESHRSE</sequence>
<proteinExistence type="predicted"/>
<feature type="region of interest" description="Disordered" evidence="1">
    <location>
        <begin position="93"/>
        <end position="115"/>
    </location>
</feature>
<reference evidence="2 3" key="1">
    <citation type="submission" date="2018-08" db="EMBL/GenBank/DDBJ databases">
        <authorList>
            <person name="Laetsch R D."/>
            <person name="Stevens L."/>
            <person name="Kumar S."/>
            <person name="Blaxter L. M."/>
        </authorList>
    </citation>
    <scope>NUCLEOTIDE SEQUENCE [LARGE SCALE GENOMIC DNA]</scope>
</reference>
<dbReference type="EMBL" id="UYRX01000134">
    <property type="protein sequence ID" value="VDK75124.1"/>
    <property type="molecule type" value="Genomic_DNA"/>
</dbReference>
<evidence type="ECO:0000313" key="3">
    <source>
        <dbReference type="Proteomes" id="UP000277928"/>
    </source>
</evidence>
<dbReference type="OrthoDB" id="5866144at2759"/>
<name>A0A3P6U9X9_LITSI</name>
<dbReference type="Proteomes" id="UP000277928">
    <property type="component" value="Unassembled WGS sequence"/>
</dbReference>